<organism evidence="1 2">
    <name type="scientific">Metschnikowia aff. pulcherrima</name>
    <dbReference type="NCBI Taxonomy" id="2163413"/>
    <lineage>
        <taxon>Eukaryota</taxon>
        <taxon>Fungi</taxon>
        <taxon>Dikarya</taxon>
        <taxon>Ascomycota</taxon>
        <taxon>Saccharomycotina</taxon>
        <taxon>Pichiomycetes</taxon>
        <taxon>Metschnikowiaceae</taxon>
        <taxon>Metschnikowia</taxon>
    </lineage>
</organism>
<name>A0A4P6XJ16_9ASCO</name>
<protein>
    <submittedName>
        <fullName evidence="1">Uncharacterized protein</fullName>
    </submittedName>
</protein>
<gene>
    <name evidence="1" type="ORF">METSCH_A10870</name>
</gene>
<dbReference type="AlphaFoldDB" id="A0A4P6XJ16"/>
<reference evidence="2" key="1">
    <citation type="submission" date="2019-03" db="EMBL/GenBank/DDBJ databases">
        <title>Snf2 controls pulcherriminic acid biosynthesis and connects pigmentation and antifungal activity of the yeast Metschnikowia pulcherrima.</title>
        <authorList>
            <person name="Gore-Lloyd D."/>
            <person name="Sumann I."/>
            <person name="Brachmann A.O."/>
            <person name="Schneeberger K."/>
            <person name="Ortiz-Merino R.A."/>
            <person name="Moreno-Beltran M."/>
            <person name="Schlaefli M."/>
            <person name="Kirner P."/>
            <person name="Santos Kron A."/>
            <person name="Wolfe K.H."/>
            <person name="Piel J."/>
            <person name="Ahrens C.H."/>
            <person name="Henk D."/>
            <person name="Freimoser F.M."/>
        </authorList>
    </citation>
    <scope>NUCLEOTIDE SEQUENCE [LARGE SCALE GENOMIC DNA]</scope>
    <source>
        <strain evidence="2">APC 1.2</strain>
    </source>
</reference>
<sequence>MMFLMNLTGTMSQVVRLLAAGTDIDYVFYELAATHTAQVLVGSIDPDPSILLSSFMNVSDTEYLSSNATFAKPSIWRNSTIGNAPIVNNSTILDSGEANLNSARHESAVEKFYSHLQSFVFESSFDVSGFEEDYTYLQREFSCISKHLRSRKTQTKIYARVRFCRSLFQQMINLARLNKYSTTSRLPDAHLLYKVTEIHVLAFAMCNSLGEPDVSIVNFENKVMDLTTGLRFWGQKYNNLKNTAIKLARLFRNRVHAAENTLAHLSDHISFEPRDL</sequence>
<dbReference type="Proteomes" id="UP000292447">
    <property type="component" value="Chromosome I"/>
</dbReference>
<dbReference type="EMBL" id="CP034456">
    <property type="protein sequence ID" value="QBM86445.1"/>
    <property type="molecule type" value="Genomic_DNA"/>
</dbReference>
<evidence type="ECO:0000313" key="2">
    <source>
        <dbReference type="Proteomes" id="UP000292447"/>
    </source>
</evidence>
<keyword evidence="2" id="KW-1185">Reference proteome</keyword>
<accession>A0A4P6XJ16</accession>
<proteinExistence type="predicted"/>
<evidence type="ECO:0000313" key="1">
    <source>
        <dbReference type="EMBL" id="QBM86445.1"/>
    </source>
</evidence>